<evidence type="ECO:0000313" key="10">
    <source>
        <dbReference type="EMBL" id="PIQ71929.1"/>
    </source>
</evidence>
<name>A0A2H0KL15_9BACT</name>
<dbReference type="GO" id="GO:0006071">
    <property type="term" value="P:glycerol metabolic process"/>
    <property type="evidence" value="ECO:0007669"/>
    <property type="project" value="InterPro"/>
</dbReference>
<evidence type="ECO:0000256" key="1">
    <source>
        <dbReference type="ARBA" id="ARBA00001273"/>
    </source>
</evidence>
<dbReference type="Proteomes" id="UP000229497">
    <property type="component" value="Unassembled WGS sequence"/>
</dbReference>
<feature type="binding site" evidence="9">
    <location>
        <begin position="164"/>
        <end position="166"/>
    </location>
    <ligand>
        <name>substrate</name>
    </ligand>
</feature>
<accession>A0A2H0KL15</accession>
<comment type="caution">
    <text evidence="10">The sequence shown here is derived from an EMBL/GenBank/DDBJ whole genome shotgun (WGS) entry which is preliminary data.</text>
</comment>
<dbReference type="GO" id="GO:0046872">
    <property type="term" value="F:metal ion binding"/>
    <property type="evidence" value="ECO:0007669"/>
    <property type="project" value="UniProtKB-KW"/>
</dbReference>
<evidence type="ECO:0000256" key="4">
    <source>
        <dbReference type="ARBA" id="ARBA00022801"/>
    </source>
</evidence>
<proteinExistence type="inferred from homology"/>
<dbReference type="SUPFAM" id="SSF56655">
    <property type="entry name" value="Carbohydrate phosphatase"/>
    <property type="match status" value="1"/>
</dbReference>
<comment type="similarity">
    <text evidence="2 7">Belongs to the FBPase class 2 family.</text>
</comment>
<keyword evidence="3 8" id="KW-0479">Metal-binding</keyword>
<feature type="binding site" evidence="9">
    <location>
        <begin position="88"/>
        <end position="90"/>
    </location>
    <ligand>
        <name>substrate</name>
    </ligand>
</feature>
<dbReference type="Pfam" id="PF03320">
    <property type="entry name" value="FBPase_glpX"/>
    <property type="match status" value="1"/>
</dbReference>
<protein>
    <recommendedName>
        <fullName evidence="7">Fructose-1,6-bisphosphatase</fullName>
    </recommendedName>
</protein>
<gene>
    <name evidence="10" type="primary">glpX</name>
    <name evidence="10" type="ORF">COV87_00570</name>
</gene>
<dbReference type="GO" id="GO:0042132">
    <property type="term" value="F:fructose 1,6-bisphosphate 1-phosphatase activity"/>
    <property type="evidence" value="ECO:0007669"/>
    <property type="project" value="UniProtKB-EC"/>
</dbReference>
<dbReference type="GO" id="GO:0006094">
    <property type="term" value="P:gluconeogenesis"/>
    <property type="evidence" value="ECO:0007669"/>
    <property type="project" value="InterPro"/>
</dbReference>
<evidence type="ECO:0000256" key="2">
    <source>
        <dbReference type="ARBA" id="ARBA00008989"/>
    </source>
</evidence>
<dbReference type="Gene3D" id="3.40.190.90">
    <property type="match status" value="1"/>
</dbReference>
<comment type="catalytic activity">
    <reaction evidence="1">
        <text>beta-D-fructose 1,6-bisphosphate + H2O = beta-D-fructose 6-phosphate + phosphate</text>
        <dbReference type="Rhea" id="RHEA:11064"/>
        <dbReference type="ChEBI" id="CHEBI:15377"/>
        <dbReference type="ChEBI" id="CHEBI:32966"/>
        <dbReference type="ChEBI" id="CHEBI:43474"/>
        <dbReference type="ChEBI" id="CHEBI:57634"/>
        <dbReference type="EC" id="3.1.3.11"/>
    </reaction>
</comment>
<evidence type="ECO:0000313" key="11">
    <source>
        <dbReference type="Proteomes" id="UP000229497"/>
    </source>
</evidence>
<dbReference type="PANTHER" id="PTHR30447:SF0">
    <property type="entry name" value="FRUCTOSE-1,6-BISPHOSPHATASE 1 CLASS 2-RELATED"/>
    <property type="match status" value="1"/>
</dbReference>
<dbReference type="AlphaFoldDB" id="A0A2H0KL15"/>
<dbReference type="PANTHER" id="PTHR30447">
    <property type="entry name" value="FRUCTOSE-1,6-BISPHOSPHATASE CLASS 2"/>
    <property type="match status" value="1"/>
</dbReference>
<evidence type="ECO:0000256" key="3">
    <source>
        <dbReference type="ARBA" id="ARBA00022723"/>
    </source>
</evidence>
<sequence>MDRNLALEFVRVTEAAAIAASQWIGRGDKHAADGAAVKQMRNRFNQILFKGKIVIGEGKKDKAPELFNGEIVGKGEGPEMDIAVDPLECTDSVAHGRYNATTLVVAGPAGSLLRAPDTYMQKIIVGKESSGVIDLDAPVETNVKKVAQAIGKDIRELTVMVLDRERHTKLIEQIRATGARVRLITDGDVAGAIATCFSDSGIDILMGTGGSTEGVLAAVPLKVLGGQILCRFTPRNKEDEKEALEMGIDLKKIYSAEDLAHGEELTFTATGVIDGPLLPGIIVKNDYIISHSMVVRAKSGTIRYINTHHRHNKKELEHYLLSP</sequence>
<feature type="binding site" evidence="9">
    <location>
        <position position="210"/>
    </location>
    <ligand>
        <name>substrate</name>
    </ligand>
</feature>
<feature type="binding site" evidence="8">
    <location>
        <position position="57"/>
    </location>
    <ligand>
        <name>Mn(2+)</name>
        <dbReference type="ChEBI" id="CHEBI:29035"/>
        <label>1</label>
    </ligand>
</feature>
<evidence type="ECO:0000256" key="5">
    <source>
        <dbReference type="ARBA" id="ARBA00023211"/>
    </source>
</evidence>
<keyword evidence="4" id="KW-0378">Hydrolase</keyword>
<keyword evidence="5 8" id="KW-0464">Manganese</keyword>
<organism evidence="10 11">
    <name type="scientific">Candidatus Roizmanbacteria bacterium CG11_big_fil_rev_8_21_14_0_20_37_16</name>
    <dbReference type="NCBI Taxonomy" id="1974857"/>
    <lineage>
        <taxon>Bacteria</taxon>
        <taxon>Candidatus Roizmaniibacteriota</taxon>
    </lineage>
</organism>
<evidence type="ECO:0000256" key="7">
    <source>
        <dbReference type="PIRNR" id="PIRNR004532"/>
    </source>
</evidence>
<reference evidence="10 11" key="1">
    <citation type="submission" date="2017-09" db="EMBL/GenBank/DDBJ databases">
        <title>Depth-based differentiation of microbial function through sediment-hosted aquifers and enrichment of novel symbionts in the deep terrestrial subsurface.</title>
        <authorList>
            <person name="Probst A.J."/>
            <person name="Ladd B."/>
            <person name="Jarett J.K."/>
            <person name="Geller-Mcgrath D.E."/>
            <person name="Sieber C.M."/>
            <person name="Emerson J.B."/>
            <person name="Anantharaman K."/>
            <person name="Thomas B.C."/>
            <person name="Malmstrom R."/>
            <person name="Stieglmeier M."/>
            <person name="Klingl A."/>
            <person name="Woyke T."/>
            <person name="Ryan C.M."/>
            <person name="Banfield J.F."/>
        </authorList>
    </citation>
    <scope>NUCLEOTIDE SEQUENCE [LARGE SCALE GENOMIC DNA]</scope>
    <source>
        <strain evidence="10">CG11_big_fil_rev_8_21_14_0_20_37_16</strain>
    </source>
</reference>
<dbReference type="FunFam" id="3.40.190.90:FF:000001">
    <property type="entry name" value="Fructose-1,6-bisphosphatase"/>
    <property type="match status" value="1"/>
</dbReference>
<dbReference type="Gene3D" id="3.30.540.10">
    <property type="entry name" value="Fructose-1,6-Bisphosphatase, subunit A, domain 1"/>
    <property type="match status" value="1"/>
</dbReference>
<feature type="binding site" evidence="9">
    <location>
        <position position="119"/>
    </location>
    <ligand>
        <name>substrate</name>
    </ligand>
</feature>
<dbReference type="PIRSF" id="PIRSF004532">
    <property type="entry name" value="GlpX"/>
    <property type="match status" value="1"/>
</dbReference>
<keyword evidence="6 7" id="KW-0119">Carbohydrate metabolism</keyword>
<feature type="binding site" evidence="8">
    <location>
        <position position="85"/>
    </location>
    <ligand>
        <name>Mn(2+)</name>
        <dbReference type="ChEBI" id="CHEBI:29035"/>
        <label>2</label>
    </ligand>
</feature>
<dbReference type="EMBL" id="PCVK01000021">
    <property type="protein sequence ID" value="PIQ71929.1"/>
    <property type="molecule type" value="Genomic_DNA"/>
</dbReference>
<comment type="cofactor">
    <cofactor evidence="8">
        <name>Mn(2+)</name>
        <dbReference type="ChEBI" id="CHEBI:29035"/>
    </cofactor>
</comment>
<dbReference type="GO" id="GO:0030388">
    <property type="term" value="P:fructose 1,6-bisphosphate metabolic process"/>
    <property type="evidence" value="ECO:0007669"/>
    <property type="project" value="TreeGrafter"/>
</dbReference>
<evidence type="ECO:0000256" key="8">
    <source>
        <dbReference type="PIRSR" id="PIRSR004532-1"/>
    </source>
</evidence>
<feature type="binding site" evidence="8">
    <location>
        <position position="33"/>
    </location>
    <ligand>
        <name>Mn(2+)</name>
        <dbReference type="ChEBI" id="CHEBI:29035"/>
        <label>1</label>
    </ligand>
</feature>
<dbReference type="CDD" id="cd01516">
    <property type="entry name" value="FBPase_glpX"/>
    <property type="match status" value="1"/>
</dbReference>
<evidence type="ECO:0000256" key="9">
    <source>
        <dbReference type="PIRSR" id="PIRSR004532-2"/>
    </source>
</evidence>
<feature type="binding site" evidence="8">
    <location>
        <position position="88"/>
    </location>
    <ligand>
        <name>Mn(2+)</name>
        <dbReference type="ChEBI" id="CHEBI:29035"/>
        <label>2</label>
    </ligand>
</feature>
<dbReference type="GO" id="GO:0005829">
    <property type="term" value="C:cytosol"/>
    <property type="evidence" value="ECO:0007669"/>
    <property type="project" value="TreeGrafter"/>
</dbReference>
<feature type="binding site" evidence="9">
    <location>
        <begin position="186"/>
        <end position="188"/>
    </location>
    <ligand>
        <name>substrate</name>
    </ligand>
</feature>
<dbReference type="NCBIfam" id="TIGR00330">
    <property type="entry name" value="glpX"/>
    <property type="match status" value="1"/>
</dbReference>
<evidence type="ECO:0000256" key="6">
    <source>
        <dbReference type="ARBA" id="ARBA00023277"/>
    </source>
</evidence>
<feature type="binding site" evidence="8">
    <location>
        <position position="213"/>
    </location>
    <ligand>
        <name>Mn(2+)</name>
        <dbReference type="ChEBI" id="CHEBI:29035"/>
        <label>2</label>
    </ligand>
</feature>
<dbReference type="InterPro" id="IPR004464">
    <property type="entry name" value="FBPase_class-2/SBPase"/>
</dbReference>